<evidence type="ECO:0000259" key="5">
    <source>
        <dbReference type="Pfam" id="PF16077"/>
    </source>
</evidence>
<dbReference type="GO" id="GO:0045087">
    <property type="term" value="P:innate immune response"/>
    <property type="evidence" value="ECO:0007669"/>
    <property type="project" value="TreeGrafter"/>
</dbReference>
<keyword evidence="4" id="KW-0325">Glycoprotein</keyword>
<accession>A0A8K0CUP8</accession>
<dbReference type="Gene3D" id="2.10.90.10">
    <property type="entry name" value="Cystine-knot cytokines"/>
    <property type="match status" value="1"/>
</dbReference>
<dbReference type="PANTHER" id="PTHR23199:SF5">
    <property type="entry name" value="PROTEIN SPAETZLE 4"/>
    <property type="match status" value="1"/>
</dbReference>
<evidence type="ECO:0000256" key="4">
    <source>
        <dbReference type="ARBA" id="ARBA00023180"/>
    </source>
</evidence>
<evidence type="ECO:0000256" key="1">
    <source>
        <dbReference type="ARBA" id="ARBA00011748"/>
    </source>
</evidence>
<dbReference type="OrthoDB" id="6594799at2759"/>
<evidence type="ECO:0000256" key="2">
    <source>
        <dbReference type="ARBA" id="ARBA00022729"/>
    </source>
</evidence>
<name>A0A8K0CUP8_IGNLU</name>
<dbReference type="FunFam" id="2.10.90.10:FF:000018">
    <property type="entry name" value="Spatzle 4"/>
    <property type="match status" value="1"/>
</dbReference>
<dbReference type="Proteomes" id="UP000801492">
    <property type="component" value="Unassembled WGS sequence"/>
</dbReference>
<keyword evidence="3" id="KW-1015">Disulfide bond</keyword>
<dbReference type="EMBL" id="VTPC01007410">
    <property type="protein sequence ID" value="KAF2894038.1"/>
    <property type="molecule type" value="Genomic_DNA"/>
</dbReference>
<dbReference type="GO" id="GO:0021556">
    <property type="term" value="P:central nervous system formation"/>
    <property type="evidence" value="ECO:0007669"/>
    <property type="project" value="TreeGrafter"/>
</dbReference>
<keyword evidence="2" id="KW-0732">Signal</keyword>
<evidence type="ECO:0000313" key="6">
    <source>
        <dbReference type="EMBL" id="KAF2894038.1"/>
    </source>
</evidence>
<sequence length="413" mass="47908">MGSQLLKVHREKTLIYSTETFAYGYDAGSDQAACGKPYRGAREYTPPCDLARENYCTSAGTTYPWHAVRRFVRENQGLMKRMYGDQRHIAVLQAELENNNFENIHDATHQYNNPDYEIITRNELYRSEDKEENSPRLLHDDPKLGEILNAKFVYSEQASFKTKFSNMPYFRPMTTQKTVEVTLEKEKLNVSTEINTSTTTFENVTETIATTNEDGITENTTEASTTTEESTTEYLTSTEKVTEQMTTEGIQKKETVGEVLFQDTEEPSKKNQNQINFKLKGVNACPVKEEVVAPFWANNTRGEVLALLNLYPFEQYVHWEKCTFEHKQMYCREGCRCEQQYRLHRLLAYDPNNECRGIFSDWFRFPSCCVCKCYNIPPDFRVTSRSPRNKDSENDIHDVPTWFLGKNPTFGEE</sequence>
<dbReference type="InterPro" id="IPR052444">
    <property type="entry name" value="Spz/Toll_ligand-like"/>
</dbReference>
<dbReference type="AlphaFoldDB" id="A0A8K0CUP8"/>
<reference evidence="6" key="1">
    <citation type="submission" date="2019-08" db="EMBL/GenBank/DDBJ databases">
        <title>The genome of the North American firefly Photinus pyralis.</title>
        <authorList>
            <consortium name="Photinus pyralis genome working group"/>
            <person name="Fallon T.R."/>
            <person name="Sander Lower S.E."/>
            <person name="Weng J.-K."/>
        </authorList>
    </citation>
    <scope>NUCLEOTIDE SEQUENCE</scope>
    <source>
        <strain evidence="6">TRF0915ILg1</strain>
        <tissue evidence="6">Whole body</tissue>
    </source>
</reference>
<protein>
    <recommendedName>
        <fullName evidence="5">Spaetzle domain-containing protein</fullName>
    </recommendedName>
</protein>
<dbReference type="GO" id="GO:0005615">
    <property type="term" value="C:extracellular space"/>
    <property type="evidence" value="ECO:0007669"/>
    <property type="project" value="UniProtKB-ARBA"/>
</dbReference>
<gene>
    <name evidence="6" type="ORF">ILUMI_12134</name>
</gene>
<dbReference type="GO" id="GO:0008083">
    <property type="term" value="F:growth factor activity"/>
    <property type="evidence" value="ECO:0007669"/>
    <property type="project" value="TreeGrafter"/>
</dbReference>
<dbReference type="GO" id="GO:0005121">
    <property type="term" value="F:Toll binding"/>
    <property type="evidence" value="ECO:0007669"/>
    <property type="project" value="TreeGrafter"/>
</dbReference>
<dbReference type="PANTHER" id="PTHR23199">
    <property type="entry name" value="NEUROTROPHIN 1-RELATED"/>
    <property type="match status" value="1"/>
</dbReference>
<keyword evidence="7" id="KW-1185">Reference proteome</keyword>
<proteinExistence type="predicted"/>
<organism evidence="6 7">
    <name type="scientific">Ignelater luminosus</name>
    <name type="common">Cucubano</name>
    <name type="synonym">Pyrophorus luminosus</name>
    <dbReference type="NCBI Taxonomy" id="2038154"/>
    <lineage>
        <taxon>Eukaryota</taxon>
        <taxon>Metazoa</taxon>
        <taxon>Ecdysozoa</taxon>
        <taxon>Arthropoda</taxon>
        <taxon>Hexapoda</taxon>
        <taxon>Insecta</taxon>
        <taxon>Pterygota</taxon>
        <taxon>Neoptera</taxon>
        <taxon>Endopterygota</taxon>
        <taxon>Coleoptera</taxon>
        <taxon>Polyphaga</taxon>
        <taxon>Elateriformia</taxon>
        <taxon>Elateroidea</taxon>
        <taxon>Elateridae</taxon>
        <taxon>Agrypninae</taxon>
        <taxon>Pyrophorini</taxon>
        <taxon>Ignelater</taxon>
    </lineage>
</organism>
<comment type="caution">
    <text evidence="6">The sequence shown here is derived from an EMBL/GenBank/DDBJ whole genome shotgun (WGS) entry which is preliminary data.</text>
</comment>
<dbReference type="InterPro" id="IPR032104">
    <property type="entry name" value="Spaetzle"/>
</dbReference>
<dbReference type="SUPFAM" id="SSF57501">
    <property type="entry name" value="Cystine-knot cytokines"/>
    <property type="match status" value="1"/>
</dbReference>
<feature type="domain" description="Spaetzle" evidence="5">
    <location>
        <begin position="283"/>
        <end position="373"/>
    </location>
</feature>
<evidence type="ECO:0000256" key="3">
    <source>
        <dbReference type="ARBA" id="ARBA00023157"/>
    </source>
</evidence>
<evidence type="ECO:0000313" key="7">
    <source>
        <dbReference type="Proteomes" id="UP000801492"/>
    </source>
</evidence>
<comment type="subunit">
    <text evidence="1">Homodimer; disulfide-linked.</text>
</comment>
<dbReference type="InterPro" id="IPR029034">
    <property type="entry name" value="Cystine-knot_cytokine"/>
</dbReference>
<dbReference type="Pfam" id="PF16077">
    <property type="entry name" value="Spaetzle"/>
    <property type="match status" value="1"/>
</dbReference>